<gene>
    <name evidence="1" type="ORF">KC01_LOCUS41578</name>
</gene>
<keyword evidence="2" id="KW-1185">Reference proteome</keyword>
<protein>
    <submittedName>
        <fullName evidence="1">Uncharacterized protein</fullName>
    </submittedName>
</protein>
<accession>A0AAV2MQY9</accession>
<sequence>MYLRSGRVKVYDFNRRLRYAEEPHSVSITGSCDVHLNGLCLNLKQSNFQILRLRTSNHIGNVIQRLHKCANTFLKNVCGQYVKLGGGGDKLVATSSEEGVNLEIWKCDNKIAFCFKDREDGHYIVSVDENDNVQLIKIGKANVQVRQVIERNQPTSIWFQMCHSGDHGYCIKMAERTKYWAIDKTSRSVTLKDSAGTLESLFTTSTWFTVHCPTPLLAVRG</sequence>
<dbReference type="EMBL" id="OZ035831">
    <property type="protein sequence ID" value="CAL1615677.1"/>
    <property type="molecule type" value="Genomic_DNA"/>
</dbReference>
<evidence type="ECO:0000313" key="1">
    <source>
        <dbReference type="EMBL" id="CAL1615677.1"/>
    </source>
</evidence>
<evidence type="ECO:0000313" key="2">
    <source>
        <dbReference type="Proteomes" id="UP001497482"/>
    </source>
</evidence>
<dbReference type="AlphaFoldDB" id="A0AAV2MQY9"/>
<organism evidence="1 2">
    <name type="scientific">Knipowitschia caucasica</name>
    <name type="common">Caucasian dwarf goby</name>
    <name type="synonym">Pomatoschistus caucasicus</name>
    <dbReference type="NCBI Taxonomy" id="637954"/>
    <lineage>
        <taxon>Eukaryota</taxon>
        <taxon>Metazoa</taxon>
        <taxon>Chordata</taxon>
        <taxon>Craniata</taxon>
        <taxon>Vertebrata</taxon>
        <taxon>Euteleostomi</taxon>
        <taxon>Actinopterygii</taxon>
        <taxon>Neopterygii</taxon>
        <taxon>Teleostei</taxon>
        <taxon>Neoteleostei</taxon>
        <taxon>Acanthomorphata</taxon>
        <taxon>Gobiaria</taxon>
        <taxon>Gobiiformes</taxon>
        <taxon>Gobioidei</taxon>
        <taxon>Gobiidae</taxon>
        <taxon>Gobiinae</taxon>
        <taxon>Knipowitschia</taxon>
    </lineage>
</organism>
<proteinExistence type="predicted"/>
<name>A0AAV2MQY9_KNICA</name>
<reference evidence="1 2" key="1">
    <citation type="submission" date="2024-04" db="EMBL/GenBank/DDBJ databases">
        <authorList>
            <person name="Waldvogel A.-M."/>
            <person name="Schoenle A."/>
        </authorList>
    </citation>
    <scope>NUCLEOTIDE SEQUENCE [LARGE SCALE GENOMIC DNA]</scope>
</reference>
<dbReference type="Proteomes" id="UP001497482">
    <property type="component" value="Chromosome 9"/>
</dbReference>